<feature type="domain" description="Lnb N-terminal periplasmic" evidence="2">
    <location>
        <begin position="113"/>
        <end position="262"/>
    </location>
</feature>
<proteinExistence type="predicted"/>
<protein>
    <recommendedName>
        <fullName evidence="2">Lnb N-terminal periplasmic domain-containing protein</fullName>
    </recommendedName>
</protein>
<keyword evidence="4" id="KW-1185">Reference proteome</keyword>
<dbReference type="AlphaFoldDB" id="A0A3P5WGD1"/>
<evidence type="ECO:0000313" key="3">
    <source>
        <dbReference type="EMBL" id="VDC20405.1"/>
    </source>
</evidence>
<evidence type="ECO:0000313" key="4">
    <source>
        <dbReference type="Proteomes" id="UP000277498"/>
    </source>
</evidence>
<keyword evidence="1" id="KW-0472">Membrane</keyword>
<sequence>MKSLLFWLLLPLFLAWAATALWVQFPGARAPALGALVVAVAVVVWLRLGPGWGWTGLAVLVLCLSGWYFSLVPRQDRDWAPDVSRIVRGEVAGDIVTLENVRAFRWIDADTADEAWTSRRVDLTKIEGADMITSVWGNPLIAHLLVSFRFTDAPPVTFSVEIRREKGEKFSALGGFFRQFELALIAADEDDIVQWRAVPRAEEVRLYPLTLTPDQARQVFLQYVDLGNDLNRKPRWYNTLTSNCTTVVWQLSKVLSPDLPLDPSLLLSGRLPEYLDKFGALAGEGTLAEKRGRALISARARAMPPGEDFAAWIRP</sequence>
<dbReference type="Proteomes" id="UP000277498">
    <property type="component" value="Unassembled WGS sequence"/>
</dbReference>
<feature type="transmembrane region" description="Helical" evidence="1">
    <location>
        <begin position="53"/>
        <end position="71"/>
    </location>
</feature>
<gene>
    <name evidence="3" type="ORF">XINFAN_00481</name>
</gene>
<dbReference type="OrthoDB" id="274718at2"/>
<dbReference type="InterPro" id="IPR025178">
    <property type="entry name" value="Lnb_N"/>
</dbReference>
<evidence type="ECO:0000259" key="2">
    <source>
        <dbReference type="Pfam" id="PF13387"/>
    </source>
</evidence>
<name>A0A3P5WGD1_9RHOB</name>
<organism evidence="3 4">
    <name type="scientific">Pseudogemmobacter humi</name>
    <dbReference type="NCBI Taxonomy" id="2483812"/>
    <lineage>
        <taxon>Bacteria</taxon>
        <taxon>Pseudomonadati</taxon>
        <taxon>Pseudomonadota</taxon>
        <taxon>Alphaproteobacteria</taxon>
        <taxon>Rhodobacterales</taxon>
        <taxon>Paracoccaceae</taxon>
        <taxon>Pseudogemmobacter</taxon>
    </lineage>
</organism>
<accession>A0A3P5WGD1</accession>
<dbReference type="EMBL" id="UXAW01000033">
    <property type="protein sequence ID" value="VDC20405.1"/>
    <property type="molecule type" value="Genomic_DNA"/>
</dbReference>
<feature type="transmembrane region" description="Helical" evidence="1">
    <location>
        <begin position="30"/>
        <end position="46"/>
    </location>
</feature>
<reference evidence="3 4" key="1">
    <citation type="submission" date="2018-11" db="EMBL/GenBank/DDBJ databases">
        <authorList>
            <person name="Criscuolo A."/>
        </authorList>
    </citation>
    <scope>NUCLEOTIDE SEQUENCE [LARGE SCALE GENOMIC DNA]</scope>
    <source>
        <strain evidence="3">ACIP111625</strain>
    </source>
</reference>
<dbReference type="Pfam" id="PF13387">
    <property type="entry name" value="Lnb_N"/>
    <property type="match status" value="1"/>
</dbReference>
<evidence type="ECO:0000256" key="1">
    <source>
        <dbReference type="SAM" id="Phobius"/>
    </source>
</evidence>
<keyword evidence="1" id="KW-0812">Transmembrane</keyword>
<keyword evidence="1" id="KW-1133">Transmembrane helix</keyword>